<keyword evidence="6 11" id="KW-0802">TPR repeat</keyword>
<keyword evidence="2" id="KW-0597">Phosphoprotein</keyword>
<keyword evidence="15" id="KW-1185">Reference proteome</keyword>
<evidence type="ECO:0000256" key="4">
    <source>
        <dbReference type="ARBA" id="ARBA00022737"/>
    </source>
</evidence>
<dbReference type="eggNOG" id="KOG0547">
    <property type="taxonomic scope" value="Eukaryota"/>
</dbReference>
<name>H2AWB9_KAZAF</name>
<feature type="region of interest" description="Disordered" evidence="12">
    <location>
        <begin position="52"/>
        <end position="97"/>
    </location>
</feature>
<dbReference type="GO" id="GO:0005741">
    <property type="term" value="C:mitochondrial outer membrane"/>
    <property type="evidence" value="ECO:0007669"/>
    <property type="project" value="UniProtKB-SubCell"/>
</dbReference>
<dbReference type="Proteomes" id="UP000005220">
    <property type="component" value="Chromosome 6"/>
</dbReference>
<dbReference type="FunFam" id="1.25.40.10:FF:000374">
    <property type="entry name" value="Mitochondrial proteins import receptor"/>
    <property type="match status" value="1"/>
</dbReference>
<keyword evidence="9 13" id="KW-0472">Membrane</keyword>
<evidence type="ECO:0000313" key="14">
    <source>
        <dbReference type="EMBL" id="CCF58669.1"/>
    </source>
</evidence>
<dbReference type="AlphaFoldDB" id="H2AWB9"/>
<feature type="repeat" description="TPR" evidence="11">
    <location>
        <begin position="388"/>
        <end position="421"/>
    </location>
</feature>
<dbReference type="SMART" id="SM00028">
    <property type="entry name" value="TPR"/>
    <property type="match status" value="8"/>
</dbReference>
<gene>
    <name evidence="14" type="primary">KAFR0F00720</name>
    <name evidence="14" type="ORF">KAFR_0F00720</name>
</gene>
<evidence type="ECO:0000256" key="8">
    <source>
        <dbReference type="ARBA" id="ARBA00023128"/>
    </source>
</evidence>
<dbReference type="InterPro" id="IPR011990">
    <property type="entry name" value="TPR-like_helical_dom_sf"/>
</dbReference>
<dbReference type="Pfam" id="PF13181">
    <property type="entry name" value="TPR_8"/>
    <property type="match status" value="1"/>
</dbReference>
<organism evidence="14 15">
    <name type="scientific">Kazachstania africana (strain ATCC 22294 / BCRC 22015 / CBS 2517 / CECT 1963 / NBRC 1671 / NRRL Y-8276)</name>
    <name type="common">Yeast</name>
    <name type="synonym">Kluyveromyces africanus</name>
    <dbReference type="NCBI Taxonomy" id="1071382"/>
    <lineage>
        <taxon>Eukaryota</taxon>
        <taxon>Fungi</taxon>
        <taxon>Dikarya</taxon>
        <taxon>Ascomycota</taxon>
        <taxon>Saccharomycotina</taxon>
        <taxon>Saccharomycetes</taxon>
        <taxon>Saccharomycetales</taxon>
        <taxon>Saccharomycetaceae</taxon>
        <taxon>Kazachstania</taxon>
    </lineage>
</organism>
<dbReference type="PANTHER" id="PTHR46208">
    <property type="entry name" value="MITOCHONDRIAL IMPORT RECEPTOR SUBUNIT TOM70"/>
    <property type="match status" value="1"/>
</dbReference>
<evidence type="ECO:0000256" key="12">
    <source>
        <dbReference type="SAM" id="MobiDB-lite"/>
    </source>
</evidence>
<keyword evidence="4" id="KW-0677">Repeat</keyword>
<evidence type="ECO:0000256" key="13">
    <source>
        <dbReference type="SAM" id="Phobius"/>
    </source>
</evidence>
<evidence type="ECO:0000256" key="7">
    <source>
        <dbReference type="ARBA" id="ARBA00022989"/>
    </source>
</evidence>
<dbReference type="GO" id="GO:0006626">
    <property type="term" value="P:protein targeting to mitochondrion"/>
    <property type="evidence" value="ECO:0007669"/>
    <property type="project" value="EnsemblFungi"/>
</dbReference>
<dbReference type="Pfam" id="PF13432">
    <property type="entry name" value="TPR_16"/>
    <property type="match status" value="2"/>
</dbReference>
<dbReference type="SUPFAM" id="SSF48452">
    <property type="entry name" value="TPR-like"/>
    <property type="match status" value="2"/>
</dbReference>
<dbReference type="KEGG" id="kaf:KAFR_0F00720"/>
<dbReference type="STRING" id="1071382.H2AWB9"/>
<feature type="repeat" description="TPR" evidence="11">
    <location>
        <begin position="354"/>
        <end position="387"/>
    </location>
</feature>
<keyword evidence="8" id="KW-0496">Mitochondrion</keyword>
<evidence type="ECO:0000256" key="11">
    <source>
        <dbReference type="PROSITE-ProRule" id="PRU00339"/>
    </source>
</evidence>
<feature type="compositionally biased region" description="Basic residues" evidence="12">
    <location>
        <begin position="69"/>
        <end position="78"/>
    </location>
</feature>
<evidence type="ECO:0000256" key="10">
    <source>
        <dbReference type="ARBA" id="ARBA00038030"/>
    </source>
</evidence>
<accession>H2AWB9</accession>
<evidence type="ECO:0000313" key="15">
    <source>
        <dbReference type="Proteomes" id="UP000005220"/>
    </source>
</evidence>
<evidence type="ECO:0000256" key="3">
    <source>
        <dbReference type="ARBA" id="ARBA00022692"/>
    </source>
</evidence>
<evidence type="ECO:0000256" key="5">
    <source>
        <dbReference type="ARBA" id="ARBA00022787"/>
    </source>
</evidence>
<dbReference type="GO" id="GO:0008320">
    <property type="term" value="F:protein transmembrane transporter activity"/>
    <property type="evidence" value="ECO:0007669"/>
    <property type="project" value="TreeGrafter"/>
</dbReference>
<dbReference type="GO" id="GO:0030150">
    <property type="term" value="P:protein import into mitochondrial matrix"/>
    <property type="evidence" value="ECO:0007669"/>
    <property type="project" value="TreeGrafter"/>
</dbReference>
<evidence type="ECO:0000256" key="2">
    <source>
        <dbReference type="ARBA" id="ARBA00022553"/>
    </source>
</evidence>
<evidence type="ECO:0000256" key="6">
    <source>
        <dbReference type="ARBA" id="ARBA00022803"/>
    </source>
</evidence>
<sequence length="608" mass="68547">MPTDSGASQGGIGSFITRHRTAILATLAAGATAASAYYYYNNLRELKDLKDHDKQAEDKSENATEKKLASKPKKKKVSKASQFPAKENGEPDFTGVDNLTADQKDKWAIELKDKGNEYFKEKDYENALKFYDFALILKKDPVFYSNMSACYVSLNELDKVIEMSTKALELKPDYSKALLRRATANEQLENYSDAMFDLSVLSLNNDFNGATIEPMLERNLNKQAIKVLDQKSKNPSKNESELPSNTSMASFFSIFTPEISFDSYDEESDADKELLNGLKELYSAKTGCYEIAESSFNKSMELYKILLESTEDKETISKKFAIALEYVGIFNFLRNDLVTAQDLFNQSISASPRVNSYIYLALISADKNEKDESNKYFDEALKLDPNCSPIYYHRGQLNFVTQDYVNAKNDFLKAKELDENNIFPYIQLACLSYREGDFEDCQNQFELARKKFPVAPEIPTFLGEILADKGDLDLAAKQYEFGIRLENTQKSIHVGIAPLIGKATALARQPTPENFSEASKLLQDAVEKDPRSEQAIVGLAQLKLQEEDVDTAIELFEKASDYSRSMDEKLQATTFAEAAKVQKRIRADPVIKAKVEETLAQYHAQGFM</sequence>
<reference evidence="14 15" key="1">
    <citation type="journal article" date="2011" name="Proc. Natl. Acad. Sci. U.S.A.">
        <title>Evolutionary erosion of yeast sex chromosomes by mating-type switching accidents.</title>
        <authorList>
            <person name="Gordon J.L."/>
            <person name="Armisen D."/>
            <person name="Proux-Wera E."/>
            <person name="Oheigeartaigh S.S."/>
            <person name="Byrne K.P."/>
            <person name="Wolfe K.H."/>
        </authorList>
    </citation>
    <scope>NUCLEOTIDE SEQUENCE [LARGE SCALE GENOMIC DNA]</scope>
    <source>
        <strain evidence="15">ATCC 22294 / BCRC 22015 / CBS 2517 / CECT 1963 / NBRC 1671 / NRRL Y-8276</strain>
    </source>
</reference>
<feature type="transmembrane region" description="Helical" evidence="13">
    <location>
        <begin position="21"/>
        <end position="40"/>
    </location>
</feature>
<dbReference type="EMBL" id="HE650826">
    <property type="protein sequence ID" value="CCF58669.1"/>
    <property type="molecule type" value="Genomic_DNA"/>
</dbReference>
<dbReference type="PROSITE" id="PS50005">
    <property type="entry name" value="TPR"/>
    <property type="match status" value="3"/>
</dbReference>
<feature type="compositionally biased region" description="Basic and acidic residues" evidence="12">
    <location>
        <begin position="52"/>
        <end position="68"/>
    </location>
</feature>
<dbReference type="GO" id="GO:0030943">
    <property type="term" value="F:mitochondrion targeting sequence binding"/>
    <property type="evidence" value="ECO:0007669"/>
    <property type="project" value="TreeGrafter"/>
</dbReference>
<keyword evidence="5" id="KW-1000">Mitochondrion outer membrane</keyword>
<dbReference type="InterPro" id="IPR019734">
    <property type="entry name" value="TPR_rpt"/>
</dbReference>
<proteinExistence type="inferred from homology"/>
<keyword evidence="7 13" id="KW-1133">Transmembrane helix</keyword>
<keyword evidence="3 13" id="KW-0812">Transmembrane</keyword>
<evidence type="ECO:0008006" key="16">
    <source>
        <dbReference type="Google" id="ProtNLM"/>
    </source>
</evidence>
<dbReference type="OrthoDB" id="2942533at2759"/>
<comment type="similarity">
    <text evidence="10">Belongs to the Tom70 family.</text>
</comment>
<dbReference type="HOGENOM" id="CLU_017516_1_0_1"/>
<dbReference type="Gene3D" id="1.25.40.10">
    <property type="entry name" value="Tetratricopeptide repeat domain"/>
    <property type="match status" value="2"/>
</dbReference>
<comment type="subcellular location">
    <subcellularLocation>
        <location evidence="1">Mitochondrion outer membrane</location>
        <topology evidence="1">Single-pass membrane protein</topology>
    </subcellularLocation>
</comment>
<evidence type="ECO:0000256" key="1">
    <source>
        <dbReference type="ARBA" id="ARBA00004572"/>
    </source>
</evidence>
<evidence type="ECO:0000256" key="9">
    <source>
        <dbReference type="ARBA" id="ARBA00023136"/>
    </source>
</evidence>
<dbReference type="FunCoup" id="H2AWB9">
    <property type="interactions" value="758"/>
</dbReference>
<dbReference type="RefSeq" id="XP_003957804.1">
    <property type="nucleotide sequence ID" value="XM_003957755.1"/>
</dbReference>
<dbReference type="GeneID" id="13884137"/>
<dbReference type="InParanoid" id="H2AWB9"/>
<dbReference type="PANTHER" id="PTHR46208:SF1">
    <property type="entry name" value="MITOCHONDRIAL IMPORT RECEPTOR SUBUNIT TOM70"/>
    <property type="match status" value="1"/>
</dbReference>
<feature type="repeat" description="TPR" evidence="11">
    <location>
        <begin position="141"/>
        <end position="174"/>
    </location>
</feature>
<dbReference type="FunFam" id="1.25.40.10:FF:000357">
    <property type="entry name" value="Mitochondrial proteins import receptor"/>
    <property type="match status" value="1"/>
</dbReference>
<dbReference type="GO" id="GO:0045039">
    <property type="term" value="P:protein insertion into mitochondrial inner membrane"/>
    <property type="evidence" value="ECO:0007669"/>
    <property type="project" value="TreeGrafter"/>
</dbReference>
<protein>
    <recommendedName>
        <fullName evidence="16">TOM70</fullName>
    </recommendedName>
</protein>